<dbReference type="SUPFAM" id="SSF89372">
    <property type="entry name" value="Fucose-specific lectin"/>
    <property type="match status" value="1"/>
</dbReference>
<sequence length="361" mass="37182">MSAQSKRMSVRLAAAAAVAAVATSIAVVPAGAVALPAMPAEFQLTINTDAYNTPFHTTRHADGTWSSWDQVPDMYYNPGGTTSLTQTEHAGVTFLASNYAGQIQFLIRDTAGNWTSPTGTTAPIPGEVPIWHSGNTPATTPITKMLGSAFVDNEFHLIAQAGNGYPYEVVRHADGTWGDWTELAGQLGNIGTITDFSAATTNGSDLQFTAVAGGKLWHTKRATSADAFTAWGDVFAVSSNPGTAEHVAAAGVSGELQVVVTGNNGAGVFHAIRHADGTWTRFGDVEAATRSNPGTVTGVGIAATNTLSTGPNLQVVVVNNTGGLFHTVRNSSGSWTTFGDVNANVPGSHAGHATTVSGAGE</sequence>
<evidence type="ECO:0000313" key="2">
    <source>
        <dbReference type="EMBL" id="MCP2310568.1"/>
    </source>
</evidence>
<feature type="chain" id="PRO_5047059354" evidence="1">
    <location>
        <begin position="31"/>
        <end position="361"/>
    </location>
</feature>
<dbReference type="EMBL" id="JAMZDX010000003">
    <property type="protein sequence ID" value="MCP2310568.1"/>
    <property type="molecule type" value="Genomic_DNA"/>
</dbReference>
<evidence type="ECO:0000313" key="3">
    <source>
        <dbReference type="Proteomes" id="UP001206483"/>
    </source>
</evidence>
<dbReference type="Proteomes" id="UP001206483">
    <property type="component" value="Unassembled WGS sequence"/>
</dbReference>
<proteinExistence type="predicted"/>
<accession>A0ABT1IZH5</accession>
<keyword evidence="1" id="KW-0732">Signal</keyword>
<gene>
    <name evidence="2" type="ORF">FHR36_003701</name>
</gene>
<name>A0ABT1IZH5_9ACTN</name>
<reference evidence="2 3" key="1">
    <citation type="submission" date="2022-06" db="EMBL/GenBank/DDBJ databases">
        <title>Sequencing the genomes of 1000 actinobacteria strains.</title>
        <authorList>
            <person name="Klenk H.-P."/>
        </authorList>
    </citation>
    <scope>NUCLEOTIDE SEQUENCE [LARGE SCALE GENOMIC DNA]</scope>
    <source>
        <strain evidence="2 3">DSM 41656</strain>
    </source>
</reference>
<evidence type="ECO:0000256" key="1">
    <source>
        <dbReference type="SAM" id="SignalP"/>
    </source>
</evidence>
<keyword evidence="3" id="KW-1185">Reference proteome</keyword>
<organism evidence="2 3">
    <name type="scientific">Kitasatospora paracochleata</name>
    <dbReference type="NCBI Taxonomy" id="58354"/>
    <lineage>
        <taxon>Bacteria</taxon>
        <taxon>Bacillati</taxon>
        <taxon>Actinomycetota</taxon>
        <taxon>Actinomycetes</taxon>
        <taxon>Kitasatosporales</taxon>
        <taxon>Streptomycetaceae</taxon>
        <taxon>Kitasatospora</taxon>
    </lineage>
</organism>
<comment type="caution">
    <text evidence="2">The sequence shown here is derived from an EMBL/GenBank/DDBJ whole genome shotgun (WGS) entry which is preliminary data.</text>
</comment>
<protein>
    <submittedName>
        <fullName evidence="2">Uncharacterized protein</fullName>
    </submittedName>
</protein>
<feature type="signal peptide" evidence="1">
    <location>
        <begin position="1"/>
        <end position="30"/>
    </location>
</feature>
<dbReference type="RefSeq" id="WP_253798632.1">
    <property type="nucleotide sequence ID" value="NZ_BAAAUB010000078.1"/>
</dbReference>